<dbReference type="EMBL" id="CP027750">
    <property type="protein sequence ID" value="AZE28033.1"/>
    <property type="molecule type" value="Genomic_DNA"/>
</dbReference>
<evidence type="ECO:0008006" key="3">
    <source>
        <dbReference type="Google" id="ProtNLM"/>
    </source>
</evidence>
<dbReference type="AlphaFoldDB" id="A0AAD0ZFH5"/>
<evidence type="ECO:0000313" key="1">
    <source>
        <dbReference type="EMBL" id="AZE28033.1"/>
    </source>
</evidence>
<gene>
    <name evidence="1" type="ORF">C4K07_1229</name>
</gene>
<sequence>MNRYAFIRIDYSKPFPKVLQILDSEEAPTTYPEGATGIWVDVTGNTTVQVGWKALNLTGEWVFSEPTYQDYVDEVTRHMESLLSEAVSWLRLNPLQYKLDLGVTTLADEALLLAYKQYYIAVSEVKNQSGYPHSVNWPAAPF</sequence>
<dbReference type="Pfam" id="PF02413">
    <property type="entry name" value="Caudo_TAP"/>
    <property type="match status" value="1"/>
</dbReference>
<proteinExistence type="predicted"/>
<dbReference type="RefSeq" id="WP_038630724.1">
    <property type="nucleotide sequence ID" value="NZ_CP027749.1"/>
</dbReference>
<evidence type="ECO:0000313" key="2">
    <source>
        <dbReference type="Proteomes" id="UP000280455"/>
    </source>
</evidence>
<protein>
    <recommendedName>
        <fullName evidence="3">Tail fiber assembly protein</fullName>
    </recommendedName>
</protein>
<dbReference type="InterPro" id="IPR003458">
    <property type="entry name" value="Phage_T4_Gp38_tail_assem"/>
</dbReference>
<accession>A0AAD0ZFH5</accession>
<organism evidence="1 2">
    <name type="scientific">Pseudomonas chlororaphis subsp. aureofaciens</name>
    <dbReference type="NCBI Taxonomy" id="587851"/>
    <lineage>
        <taxon>Bacteria</taxon>
        <taxon>Pseudomonadati</taxon>
        <taxon>Pseudomonadota</taxon>
        <taxon>Gammaproteobacteria</taxon>
        <taxon>Pseudomonadales</taxon>
        <taxon>Pseudomonadaceae</taxon>
        <taxon>Pseudomonas</taxon>
    </lineage>
</organism>
<dbReference type="Proteomes" id="UP000280455">
    <property type="component" value="Chromosome"/>
</dbReference>
<reference evidence="1 2" key="1">
    <citation type="submission" date="2018-03" db="EMBL/GenBank/DDBJ databases">
        <title>Diversity of phytobeneficial traits revealed by whole-genome analysis of worldwide-isolated phenazine-producing Pseudomonas spp.</title>
        <authorList>
            <person name="Biessy A."/>
            <person name="Novinscak A."/>
            <person name="Blom J."/>
            <person name="Leger G."/>
            <person name="Thomashow L.S."/>
            <person name="Cazorla F.M."/>
            <person name="Josic D."/>
            <person name="Filion M."/>
        </authorList>
    </citation>
    <scope>NUCLEOTIDE SEQUENCE [LARGE SCALE GENOMIC DNA]</scope>
    <source>
        <strain evidence="1 2">ChPhzS24</strain>
    </source>
</reference>
<name>A0AAD0ZFH5_9PSED</name>